<gene>
    <name evidence="2" type="ORF">TRAPUB_14292</name>
</gene>
<feature type="region of interest" description="Disordered" evidence="1">
    <location>
        <begin position="78"/>
        <end position="115"/>
    </location>
</feature>
<proteinExistence type="predicted"/>
<evidence type="ECO:0000256" key="1">
    <source>
        <dbReference type="SAM" id="MobiDB-lite"/>
    </source>
</evidence>
<dbReference type="AlphaFoldDB" id="A0A1M2VNW8"/>
<feature type="non-terminal residue" evidence="2">
    <location>
        <position position="1"/>
    </location>
</feature>
<dbReference type="Proteomes" id="UP000184267">
    <property type="component" value="Unassembled WGS sequence"/>
</dbReference>
<dbReference type="OrthoDB" id="6359816at2759"/>
<evidence type="ECO:0000313" key="2">
    <source>
        <dbReference type="EMBL" id="OJT09295.1"/>
    </source>
</evidence>
<accession>A0A1M2VNW8</accession>
<protein>
    <submittedName>
        <fullName evidence="2">Uncharacterized protein</fullName>
    </submittedName>
</protein>
<feature type="region of interest" description="Disordered" evidence="1">
    <location>
        <begin position="128"/>
        <end position="160"/>
    </location>
</feature>
<name>A0A1M2VNW8_TRAPU</name>
<comment type="caution">
    <text evidence="2">The sequence shown here is derived from an EMBL/GenBank/DDBJ whole genome shotgun (WGS) entry which is preliminary data.</text>
</comment>
<feature type="compositionally biased region" description="Acidic residues" evidence="1">
    <location>
        <begin position="99"/>
        <end position="115"/>
    </location>
</feature>
<evidence type="ECO:0000313" key="3">
    <source>
        <dbReference type="Proteomes" id="UP000184267"/>
    </source>
</evidence>
<organism evidence="2 3">
    <name type="scientific">Trametes pubescens</name>
    <name type="common">White-rot fungus</name>
    <dbReference type="NCBI Taxonomy" id="154538"/>
    <lineage>
        <taxon>Eukaryota</taxon>
        <taxon>Fungi</taxon>
        <taxon>Dikarya</taxon>
        <taxon>Basidiomycota</taxon>
        <taxon>Agaricomycotina</taxon>
        <taxon>Agaricomycetes</taxon>
        <taxon>Polyporales</taxon>
        <taxon>Polyporaceae</taxon>
        <taxon>Trametes</taxon>
    </lineage>
</organism>
<dbReference type="EMBL" id="MNAD01000957">
    <property type="protein sequence ID" value="OJT09295.1"/>
    <property type="molecule type" value="Genomic_DNA"/>
</dbReference>
<reference evidence="2 3" key="1">
    <citation type="submission" date="2016-10" db="EMBL/GenBank/DDBJ databases">
        <title>Genome sequence of the basidiomycete white-rot fungus Trametes pubescens.</title>
        <authorList>
            <person name="Makela M.R."/>
            <person name="Granchi Z."/>
            <person name="Peng M."/>
            <person name="De Vries R.P."/>
            <person name="Grigoriev I."/>
            <person name="Riley R."/>
            <person name="Hilden K."/>
        </authorList>
    </citation>
    <scope>NUCLEOTIDE SEQUENCE [LARGE SCALE GENOMIC DNA]</scope>
    <source>
        <strain evidence="2 3">FBCC735</strain>
    </source>
</reference>
<sequence length="187" mass="20404">LPVASSSREAILQAALLASASGRSFEDVNFFVFSRRRLDGLVDHPLPLLANSTLIRKASSHFDYLFAEGFSESGITDMAAPYPSTRPDSTDEYAYASDSDLEDEEEADDEPFEDPVDEVHCADVVKSAGSDAKDLGGSQLKKTSQPPVIPEKPTSALPGKPGRVVFLSDFAYKTYVAFETPPRFHHM</sequence>
<keyword evidence="3" id="KW-1185">Reference proteome</keyword>
<dbReference type="STRING" id="154538.A0A1M2VNW8"/>